<organism evidence="2 3">
    <name type="scientific">Adineta ricciae</name>
    <name type="common">Rotifer</name>
    <dbReference type="NCBI Taxonomy" id="249248"/>
    <lineage>
        <taxon>Eukaryota</taxon>
        <taxon>Metazoa</taxon>
        <taxon>Spiralia</taxon>
        <taxon>Gnathifera</taxon>
        <taxon>Rotifera</taxon>
        <taxon>Eurotatoria</taxon>
        <taxon>Bdelloidea</taxon>
        <taxon>Adinetida</taxon>
        <taxon>Adinetidae</taxon>
        <taxon>Adineta</taxon>
    </lineage>
</organism>
<evidence type="ECO:0000313" key="3">
    <source>
        <dbReference type="Proteomes" id="UP000663852"/>
    </source>
</evidence>
<protein>
    <submittedName>
        <fullName evidence="2">Uncharacterized protein</fullName>
    </submittedName>
</protein>
<proteinExistence type="predicted"/>
<comment type="caution">
    <text evidence="2">The sequence shown here is derived from an EMBL/GenBank/DDBJ whole genome shotgun (WGS) entry which is preliminary data.</text>
</comment>
<evidence type="ECO:0000313" key="2">
    <source>
        <dbReference type="EMBL" id="CAF1239409.1"/>
    </source>
</evidence>
<dbReference type="AlphaFoldDB" id="A0A814Z867"/>
<dbReference type="Proteomes" id="UP000663852">
    <property type="component" value="Unassembled WGS sequence"/>
</dbReference>
<evidence type="ECO:0000256" key="1">
    <source>
        <dbReference type="SAM" id="MobiDB-lite"/>
    </source>
</evidence>
<feature type="compositionally biased region" description="Polar residues" evidence="1">
    <location>
        <begin position="1"/>
        <end position="13"/>
    </location>
</feature>
<reference evidence="2" key="1">
    <citation type="submission" date="2021-02" db="EMBL/GenBank/DDBJ databases">
        <authorList>
            <person name="Nowell W R."/>
        </authorList>
    </citation>
    <scope>NUCLEOTIDE SEQUENCE</scope>
</reference>
<accession>A0A814Z867</accession>
<dbReference type="EMBL" id="CAJNOJ010000172">
    <property type="protein sequence ID" value="CAF1239409.1"/>
    <property type="molecule type" value="Genomic_DNA"/>
</dbReference>
<feature type="region of interest" description="Disordered" evidence="1">
    <location>
        <begin position="1"/>
        <end position="21"/>
    </location>
</feature>
<name>A0A814Z867_ADIRI</name>
<sequence length="126" mass="14140">MDQFAQSSTVTHSRSTELSRIRDSGHHRRHILLVLVLLRRRRRRISSCSSMSSRSSSLSSVGGDLTDANYKSDVIIPLHPVFIQKQPIHHVNLWSCFCVFSSIPNIEGKGYPVKLTNMDGSHSGKP</sequence>
<gene>
    <name evidence="2" type="ORF">EDS130_LOCUS27377</name>
</gene>